<dbReference type="SUPFAM" id="SSF49854">
    <property type="entry name" value="Spermadhesin, CUB domain"/>
    <property type="match status" value="1"/>
</dbReference>
<keyword evidence="1" id="KW-1015">Disulfide bond</keyword>
<organism evidence="4">
    <name type="scientific">Echinostoma caproni</name>
    <dbReference type="NCBI Taxonomy" id="27848"/>
    <lineage>
        <taxon>Eukaryota</taxon>
        <taxon>Metazoa</taxon>
        <taxon>Spiralia</taxon>
        <taxon>Lophotrochozoa</taxon>
        <taxon>Platyhelminthes</taxon>
        <taxon>Trematoda</taxon>
        <taxon>Digenea</taxon>
        <taxon>Plagiorchiida</taxon>
        <taxon>Echinostomata</taxon>
        <taxon>Echinostomatoidea</taxon>
        <taxon>Echinostomatidae</taxon>
        <taxon>Echinostoma</taxon>
    </lineage>
</organism>
<reference evidence="4" key="1">
    <citation type="submission" date="2016-06" db="UniProtKB">
        <authorList>
            <consortium name="WormBaseParasite"/>
        </authorList>
    </citation>
    <scope>IDENTIFICATION</scope>
</reference>
<dbReference type="InterPro" id="IPR000859">
    <property type="entry name" value="CUB_dom"/>
</dbReference>
<sequence>LKISDLAGGWKVPQKAFTKKLTCTYTLTGDAGKTYEFAFTDLKVGTDAGVCAKDYVEVNDKNDFTGQPPFKKCGQSAPSDKFTSASNVFYVKLTINSDDFATTTFTATITEGEL</sequence>
<dbReference type="InterPro" id="IPR035914">
    <property type="entry name" value="Sperma_CUB_dom_sf"/>
</dbReference>
<dbReference type="PROSITE" id="PS01180">
    <property type="entry name" value="CUB"/>
    <property type="match status" value="1"/>
</dbReference>
<evidence type="ECO:0000259" key="3">
    <source>
        <dbReference type="PROSITE" id="PS01180"/>
    </source>
</evidence>
<accession>A0A183A391</accession>
<dbReference type="WBParaSite" id="ECPE_0000142601-mRNA-1">
    <property type="protein sequence ID" value="ECPE_0000142601-mRNA-1"/>
    <property type="gene ID" value="ECPE_0000142601"/>
</dbReference>
<evidence type="ECO:0000313" key="4">
    <source>
        <dbReference type="WBParaSite" id="ECPE_0000142601-mRNA-1"/>
    </source>
</evidence>
<evidence type="ECO:0000256" key="2">
    <source>
        <dbReference type="PROSITE-ProRule" id="PRU00059"/>
    </source>
</evidence>
<feature type="domain" description="CUB" evidence="3">
    <location>
        <begin position="1"/>
        <end position="112"/>
    </location>
</feature>
<dbReference type="Pfam" id="PF00431">
    <property type="entry name" value="CUB"/>
    <property type="match status" value="1"/>
</dbReference>
<protein>
    <submittedName>
        <fullName evidence="4">CUB domain-containing protein</fullName>
    </submittedName>
</protein>
<dbReference type="AlphaFoldDB" id="A0A183A391"/>
<comment type="caution">
    <text evidence="2">Lacks conserved residue(s) required for the propagation of feature annotation.</text>
</comment>
<evidence type="ECO:0000256" key="1">
    <source>
        <dbReference type="ARBA" id="ARBA00023157"/>
    </source>
</evidence>
<dbReference type="CDD" id="cd00041">
    <property type="entry name" value="CUB"/>
    <property type="match status" value="1"/>
</dbReference>
<name>A0A183A391_9TREM</name>
<dbReference type="Gene3D" id="2.60.120.290">
    <property type="entry name" value="Spermadhesin, CUB domain"/>
    <property type="match status" value="1"/>
</dbReference>
<proteinExistence type="predicted"/>